<organism evidence="1 2">
    <name type="scientific">Nephila pilipes</name>
    <name type="common">Giant wood spider</name>
    <name type="synonym">Nephila maculata</name>
    <dbReference type="NCBI Taxonomy" id="299642"/>
    <lineage>
        <taxon>Eukaryota</taxon>
        <taxon>Metazoa</taxon>
        <taxon>Ecdysozoa</taxon>
        <taxon>Arthropoda</taxon>
        <taxon>Chelicerata</taxon>
        <taxon>Arachnida</taxon>
        <taxon>Araneae</taxon>
        <taxon>Araneomorphae</taxon>
        <taxon>Entelegynae</taxon>
        <taxon>Araneoidea</taxon>
        <taxon>Nephilidae</taxon>
        <taxon>Nephila</taxon>
    </lineage>
</organism>
<dbReference type="Proteomes" id="UP000887013">
    <property type="component" value="Unassembled WGS sequence"/>
</dbReference>
<dbReference type="EMBL" id="BMAW01043994">
    <property type="protein sequence ID" value="GFS42216.1"/>
    <property type="molecule type" value="Genomic_DNA"/>
</dbReference>
<accession>A0A8X6IE27</accession>
<protein>
    <submittedName>
        <fullName evidence="1">Uncharacterized protein</fullName>
    </submittedName>
</protein>
<name>A0A8X6IE27_NEPPI</name>
<reference evidence="1" key="1">
    <citation type="submission" date="2020-08" db="EMBL/GenBank/DDBJ databases">
        <title>Multicomponent nature underlies the extraordinary mechanical properties of spider dragline silk.</title>
        <authorList>
            <person name="Kono N."/>
            <person name="Nakamura H."/>
            <person name="Mori M."/>
            <person name="Yoshida Y."/>
            <person name="Ohtoshi R."/>
            <person name="Malay A.D."/>
            <person name="Moran D.A.P."/>
            <person name="Tomita M."/>
            <person name="Numata K."/>
            <person name="Arakawa K."/>
        </authorList>
    </citation>
    <scope>NUCLEOTIDE SEQUENCE</scope>
</reference>
<gene>
    <name evidence="1" type="primary">AVEN_145528_1</name>
    <name evidence="1" type="ORF">NPIL_643831</name>
</gene>
<proteinExistence type="predicted"/>
<evidence type="ECO:0000313" key="1">
    <source>
        <dbReference type="EMBL" id="GFS42216.1"/>
    </source>
</evidence>
<sequence>MASSLFRDGLNSLDLKRSCSFPDGLNESYRFSPNTTTEIRRTNSLDDISRFYRYFHLIETNSGMLITWRHYLEILQEHLRSFETLTILNKAMLSKLSNHSLERSQYFTPEGECAFWSDDTSSLRSAKRLESDDTQMNNLSDDNSSMVSRSNSIVSRRTRIFKKICVEMKHLAQNINKFVEIMSRFPEKCVECGVPLKTIKCKKEYQEAIEGIGDAAGYIEQKQIKDVISPSPFEDLMEKTDDADKKVEELFFFRSKSICKIV</sequence>
<comment type="caution">
    <text evidence="1">The sequence shown here is derived from an EMBL/GenBank/DDBJ whole genome shotgun (WGS) entry which is preliminary data.</text>
</comment>
<keyword evidence="2" id="KW-1185">Reference proteome</keyword>
<evidence type="ECO:0000313" key="2">
    <source>
        <dbReference type="Proteomes" id="UP000887013"/>
    </source>
</evidence>
<dbReference type="AlphaFoldDB" id="A0A8X6IE27"/>
<dbReference type="OrthoDB" id="6425016at2759"/>